<protein>
    <submittedName>
        <fullName evidence="1">AlNc14C77G5141 protein</fullName>
    </submittedName>
</protein>
<organism evidence="1">
    <name type="scientific">Albugo laibachii Nc14</name>
    <dbReference type="NCBI Taxonomy" id="890382"/>
    <lineage>
        <taxon>Eukaryota</taxon>
        <taxon>Sar</taxon>
        <taxon>Stramenopiles</taxon>
        <taxon>Oomycota</taxon>
        <taxon>Peronosporomycetes</taxon>
        <taxon>Albuginales</taxon>
        <taxon>Albuginaceae</taxon>
        <taxon>Albugo</taxon>
    </lineage>
</organism>
<sequence length="134" mass="15216">MLSIVSIFQSSPLIVPRLGGLLLGLHLVKSDDQSTCPFNNHVLSCIWVEQEKYSSGTHIRHKSSRSGIYMISMSSRDRVKYSCGLSHHGFDENWIDLGPTHSGFSCSTFRYYFSEDGLFYLQILKEDLDPNSHL</sequence>
<reference evidence="1" key="1">
    <citation type="journal article" date="2011" name="PLoS Biol.">
        <title>Gene gain and loss during evolution of obligate parasitism in the white rust pathogen of Arabidopsis thaliana.</title>
        <authorList>
            <person name="Kemen E."/>
            <person name="Gardiner A."/>
            <person name="Schultz-Larsen T."/>
            <person name="Kemen A.C."/>
            <person name="Balmuth A.L."/>
            <person name="Robert-Seilaniantz A."/>
            <person name="Bailey K."/>
            <person name="Holub E."/>
            <person name="Studholme D.J."/>
            <person name="Maclean D."/>
            <person name="Jones J.D."/>
        </authorList>
    </citation>
    <scope>NUCLEOTIDE SEQUENCE</scope>
</reference>
<proteinExistence type="predicted"/>
<gene>
    <name evidence="1" type="primary">AlNc14C77G5141</name>
    <name evidence="1" type="ORF">ALNC14_058660</name>
</gene>
<reference evidence="1" key="2">
    <citation type="submission" date="2011-02" db="EMBL/GenBank/DDBJ databases">
        <authorList>
            <person name="MacLean D."/>
        </authorList>
    </citation>
    <scope>NUCLEOTIDE SEQUENCE</scope>
</reference>
<evidence type="ECO:0000313" key="1">
    <source>
        <dbReference type="EMBL" id="CCA19723.1"/>
    </source>
</evidence>
<accession>F0WEU1</accession>
<dbReference type="AlphaFoldDB" id="F0WEU1"/>
<dbReference type="EMBL" id="FR824122">
    <property type="protein sequence ID" value="CCA19723.1"/>
    <property type="molecule type" value="Genomic_DNA"/>
</dbReference>
<dbReference type="HOGENOM" id="CLU_1900093_0_0_1"/>
<name>F0WEU1_9STRA</name>